<keyword evidence="2" id="KW-0378">Hydrolase</keyword>
<dbReference type="PIRSF" id="PIRSF036979">
    <property type="entry name" value="Arginase"/>
    <property type="match status" value="1"/>
</dbReference>
<keyword evidence="3" id="KW-0464">Manganese</keyword>
<feature type="binding site" evidence="3">
    <location>
        <position position="136"/>
    </location>
    <ligand>
        <name>Mn(2+)</name>
        <dbReference type="ChEBI" id="CHEBI:29035"/>
        <label>1</label>
    </ligand>
</feature>
<dbReference type="GO" id="GO:0046872">
    <property type="term" value="F:metal ion binding"/>
    <property type="evidence" value="ECO:0007669"/>
    <property type="project" value="UniProtKB-KW"/>
</dbReference>
<evidence type="ECO:0000313" key="5">
    <source>
        <dbReference type="EMBL" id="PSW20706.1"/>
    </source>
</evidence>
<dbReference type="Proteomes" id="UP000241771">
    <property type="component" value="Unassembled WGS sequence"/>
</dbReference>
<dbReference type="SUPFAM" id="SSF52768">
    <property type="entry name" value="Arginase/deacetylase"/>
    <property type="match status" value="1"/>
</dbReference>
<comment type="cofactor">
    <cofactor evidence="3">
        <name>Mn(2+)</name>
        <dbReference type="ChEBI" id="CHEBI:29035"/>
    </cofactor>
    <text evidence="3">Binds 2 manganese ions per subunit.</text>
</comment>
<dbReference type="InterPro" id="IPR006035">
    <property type="entry name" value="Ureohydrolase"/>
</dbReference>
<evidence type="ECO:0000256" key="4">
    <source>
        <dbReference type="PROSITE-ProRule" id="PRU00742"/>
    </source>
</evidence>
<proteinExistence type="inferred from homology"/>
<feature type="binding site" evidence="3">
    <location>
        <position position="163"/>
    </location>
    <ligand>
        <name>Mn(2+)</name>
        <dbReference type="ChEBI" id="CHEBI:29035"/>
        <label>1</label>
    </ligand>
</feature>
<dbReference type="GO" id="GO:0033389">
    <property type="term" value="P:putrescine biosynthetic process from arginine, via agmatine"/>
    <property type="evidence" value="ECO:0007669"/>
    <property type="project" value="TreeGrafter"/>
</dbReference>
<dbReference type="PANTHER" id="PTHR11358">
    <property type="entry name" value="ARGINASE/AGMATINASE"/>
    <property type="match status" value="1"/>
</dbReference>
<feature type="binding site" evidence="3">
    <location>
        <position position="159"/>
    </location>
    <ligand>
        <name>Mn(2+)</name>
        <dbReference type="ChEBI" id="CHEBI:29035"/>
        <label>1</label>
    </ligand>
</feature>
<comment type="similarity">
    <text evidence="4">Belongs to the arginase family.</text>
</comment>
<organism evidence="5 6">
    <name type="scientific">Photobacterium sanctipauli</name>
    <dbReference type="NCBI Taxonomy" id="1342794"/>
    <lineage>
        <taxon>Bacteria</taxon>
        <taxon>Pseudomonadati</taxon>
        <taxon>Pseudomonadota</taxon>
        <taxon>Gammaproteobacteria</taxon>
        <taxon>Vibrionales</taxon>
        <taxon>Vibrionaceae</taxon>
        <taxon>Photobacterium</taxon>
    </lineage>
</organism>
<feature type="binding site" evidence="3">
    <location>
        <position position="248"/>
    </location>
    <ligand>
        <name>Mn(2+)</name>
        <dbReference type="ChEBI" id="CHEBI:29035"/>
        <label>1</label>
    </ligand>
</feature>
<sequence length="325" mass="35436">MGDDMAEELTETPLKTPRTFLNFPLINDFDDFCADIAILGVPFGRAYSVDGMANDQSLAPDHIRSWSTLTEIEMTLNNYDFDLGGTLLDGKDINVVDCGNVKSSLVNPNEHYDSAEQVARKIFAANSVLIILGGDHGVPIPIMKALGVLDKEITLIHIDAHLDWRDEINGEKNGYSSVIRRASELSFIKNIHQIGMRGIGSAKTKEVNDAIAHGCTITTAYQLHDIGMDEVLNSIPDGGTYYLTIDADGIDPTIMPAVLAQTPGGLNWVQLHKLIHGLVNKGRVVGMDLVEITPSCDVGNISMIHAERLLCNFIGATVRAGYYNK</sequence>
<dbReference type="AlphaFoldDB" id="A0A2T3NWT8"/>
<keyword evidence="6" id="KW-1185">Reference proteome</keyword>
<dbReference type="EMBL" id="PYMA01000003">
    <property type="protein sequence ID" value="PSW20706.1"/>
    <property type="molecule type" value="Genomic_DNA"/>
</dbReference>
<dbReference type="PROSITE" id="PS51409">
    <property type="entry name" value="ARGINASE_2"/>
    <property type="match status" value="1"/>
</dbReference>
<reference evidence="5 6" key="1">
    <citation type="submission" date="2018-01" db="EMBL/GenBank/DDBJ databases">
        <title>Whole genome sequencing of Histamine producing bacteria.</title>
        <authorList>
            <person name="Butler K."/>
        </authorList>
    </citation>
    <scope>NUCLEOTIDE SEQUENCE [LARGE SCALE GENOMIC DNA]</scope>
    <source>
        <strain evidence="5 6">DSM 100436</strain>
    </source>
</reference>
<dbReference type="GO" id="GO:0008783">
    <property type="term" value="F:agmatinase activity"/>
    <property type="evidence" value="ECO:0007669"/>
    <property type="project" value="TreeGrafter"/>
</dbReference>
<protein>
    <submittedName>
        <fullName evidence="5">Arginase</fullName>
    </submittedName>
</protein>
<feature type="binding site" evidence="3">
    <location>
        <position position="161"/>
    </location>
    <ligand>
        <name>Mn(2+)</name>
        <dbReference type="ChEBI" id="CHEBI:29035"/>
        <label>1</label>
    </ligand>
</feature>
<feature type="binding site" evidence="3">
    <location>
        <position position="246"/>
    </location>
    <ligand>
        <name>Mn(2+)</name>
        <dbReference type="ChEBI" id="CHEBI:29035"/>
        <label>1</label>
    </ligand>
</feature>
<dbReference type="Gene3D" id="3.40.800.10">
    <property type="entry name" value="Ureohydrolase domain"/>
    <property type="match status" value="1"/>
</dbReference>
<accession>A0A2T3NWT8</accession>
<name>A0A2T3NWT8_9GAMM</name>
<evidence type="ECO:0000256" key="3">
    <source>
        <dbReference type="PIRSR" id="PIRSR036979-1"/>
    </source>
</evidence>
<dbReference type="PANTHER" id="PTHR11358:SF26">
    <property type="entry name" value="GUANIDINO ACID HYDROLASE, MITOCHONDRIAL"/>
    <property type="match status" value="1"/>
</dbReference>
<evidence type="ECO:0000256" key="1">
    <source>
        <dbReference type="ARBA" id="ARBA00022723"/>
    </source>
</evidence>
<comment type="caution">
    <text evidence="5">The sequence shown here is derived from an EMBL/GenBank/DDBJ whole genome shotgun (WGS) entry which is preliminary data.</text>
</comment>
<keyword evidence="1 3" id="KW-0479">Metal-binding</keyword>
<gene>
    <name evidence="5" type="ORF">C9I98_07640</name>
</gene>
<evidence type="ECO:0000256" key="2">
    <source>
        <dbReference type="ARBA" id="ARBA00022801"/>
    </source>
</evidence>
<dbReference type="CDD" id="cd11589">
    <property type="entry name" value="Agmatinase_like_1"/>
    <property type="match status" value="1"/>
</dbReference>
<evidence type="ECO:0000313" key="6">
    <source>
        <dbReference type="Proteomes" id="UP000241771"/>
    </source>
</evidence>
<dbReference type="OrthoDB" id="9789727at2"/>
<dbReference type="Pfam" id="PF00491">
    <property type="entry name" value="Arginase"/>
    <property type="match status" value="1"/>
</dbReference>
<dbReference type="InterPro" id="IPR023696">
    <property type="entry name" value="Ureohydrolase_dom_sf"/>
</dbReference>